<dbReference type="InterPro" id="IPR027477">
    <property type="entry name" value="Succ_DH/fumarate_Rdtase_cat_sf"/>
</dbReference>
<dbReference type="PANTHER" id="PTHR43400">
    <property type="entry name" value="FUMARATE REDUCTASE"/>
    <property type="match status" value="1"/>
</dbReference>
<dbReference type="Proteomes" id="UP000715095">
    <property type="component" value="Unassembled WGS sequence"/>
</dbReference>
<comment type="caution">
    <text evidence="7">The sequence shown here is derived from an EMBL/GenBank/DDBJ whole genome shotgun (WGS) entry which is preliminary data.</text>
</comment>
<keyword evidence="8" id="KW-1185">Reference proteome</keyword>
<evidence type="ECO:0000256" key="1">
    <source>
        <dbReference type="ARBA" id="ARBA00001974"/>
    </source>
</evidence>
<dbReference type="PANTHER" id="PTHR43400:SF7">
    <property type="entry name" value="FAD-DEPENDENT OXIDOREDUCTASE 2 FAD BINDING DOMAIN-CONTAINING PROTEIN"/>
    <property type="match status" value="1"/>
</dbReference>
<evidence type="ECO:0000259" key="6">
    <source>
        <dbReference type="Pfam" id="PF00890"/>
    </source>
</evidence>
<feature type="signal peptide" evidence="5">
    <location>
        <begin position="1"/>
        <end position="32"/>
    </location>
</feature>
<protein>
    <submittedName>
        <fullName evidence="7">FAD-dependent oxidoreductase</fullName>
    </submittedName>
</protein>
<keyword evidence="5" id="KW-0732">Signal</keyword>
<feature type="domain" description="FAD-dependent oxidoreductase 2 FAD-binding" evidence="6">
    <location>
        <begin position="47"/>
        <end position="473"/>
    </location>
</feature>
<dbReference type="InterPro" id="IPR050315">
    <property type="entry name" value="FAD-oxidoreductase_2"/>
</dbReference>
<proteinExistence type="predicted"/>
<name>A0ABS2DSL6_9BURK</name>
<dbReference type="SUPFAM" id="SSF51905">
    <property type="entry name" value="FAD/NAD(P)-binding domain"/>
    <property type="match status" value="1"/>
</dbReference>
<evidence type="ECO:0000313" key="7">
    <source>
        <dbReference type="EMBL" id="MBM6704330.1"/>
    </source>
</evidence>
<keyword evidence="3" id="KW-0274">FAD</keyword>
<dbReference type="InterPro" id="IPR003953">
    <property type="entry name" value="FAD-dep_OxRdtase_2_FAD-bd"/>
</dbReference>
<organism evidence="7 8">
    <name type="scientific">Sutterella massiliensis</name>
    <dbReference type="NCBI Taxonomy" id="1816689"/>
    <lineage>
        <taxon>Bacteria</taxon>
        <taxon>Pseudomonadati</taxon>
        <taxon>Pseudomonadota</taxon>
        <taxon>Betaproteobacteria</taxon>
        <taxon>Burkholderiales</taxon>
        <taxon>Sutterellaceae</taxon>
        <taxon>Sutterella</taxon>
    </lineage>
</organism>
<dbReference type="PRINTS" id="PR00368">
    <property type="entry name" value="FADPNR"/>
</dbReference>
<dbReference type="Pfam" id="PF00890">
    <property type="entry name" value="FAD_binding_2"/>
    <property type="match status" value="1"/>
</dbReference>
<dbReference type="EMBL" id="JACJJC010000010">
    <property type="protein sequence ID" value="MBM6704330.1"/>
    <property type="molecule type" value="Genomic_DNA"/>
</dbReference>
<keyword evidence="2" id="KW-0285">Flavoprotein</keyword>
<comment type="cofactor">
    <cofactor evidence="1">
        <name>FAD</name>
        <dbReference type="ChEBI" id="CHEBI:57692"/>
    </cofactor>
</comment>
<evidence type="ECO:0000256" key="2">
    <source>
        <dbReference type="ARBA" id="ARBA00022630"/>
    </source>
</evidence>
<dbReference type="SUPFAM" id="SSF56425">
    <property type="entry name" value="Succinate dehydrogenase/fumarate reductase flavoprotein, catalytic domain"/>
    <property type="match status" value="1"/>
</dbReference>
<evidence type="ECO:0000256" key="3">
    <source>
        <dbReference type="ARBA" id="ARBA00022827"/>
    </source>
</evidence>
<sequence length="489" mass="51847">MTADALLRRSLLRRILCLGLGASSGWPQFCSAADNVGSGAEAVTDDDVLVVGSGIAGLCAAISAKESGEERVRILEKGPLIGGHSLYSSGSIAAVAPERAAANSGRLGFVDSVEAFVADALAAGGGFGNRAILTRIARESADALDWLEDMGVRFGAPFQAHSGLKPRSFSMRGNSAGRSYVLALATRARSLGIPIEMRCRVVSIARTKSADARWFATVQTRRGEQRCRARKIVLATGGFTANVERRRAILPMLSADIGTTANPDGSVWEGADGDGIDLACRVGGVFLTGFGLQLLPYWGGRLLDYAGGDIYVDAEGRRFVNEALPWTPIAEKIFRLPDKAFWVITDRQSVKGATLGLKLLNGAVRRADTIEGMALAMDVPVETLAKTLADYNAAARRGYDPLTGKRTFTQTIDRPPYYFGREHIYVHTTLDGIATDEHARVLDKAGASIPGLYAAGELAGGIFGRDRLGGAGLANCIVMGRVAGRRDGN</sequence>
<evidence type="ECO:0000256" key="5">
    <source>
        <dbReference type="SAM" id="SignalP"/>
    </source>
</evidence>
<reference evidence="7 8" key="1">
    <citation type="journal article" date="2021" name="Sci. Rep.">
        <title>The distribution of antibiotic resistance genes in chicken gut microbiota commensals.</title>
        <authorList>
            <person name="Juricova H."/>
            <person name="Matiasovicova J."/>
            <person name="Kubasova T."/>
            <person name="Cejkova D."/>
            <person name="Rychlik I."/>
        </authorList>
    </citation>
    <scope>NUCLEOTIDE SEQUENCE [LARGE SCALE GENOMIC DNA]</scope>
    <source>
        <strain evidence="7 8">An829</strain>
    </source>
</reference>
<dbReference type="InterPro" id="IPR036188">
    <property type="entry name" value="FAD/NAD-bd_sf"/>
</dbReference>
<dbReference type="PRINTS" id="PR00411">
    <property type="entry name" value="PNDRDTASEI"/>
</dbReference>
<evidence type="ECO:0000313" key="8">
    <source>
        <dbReference type="Proteomes" id="UP000715095"/>
    </source>
</evidence>
<keyword evidence="4" id="KW-0560">Oxidoreductase</keyword>
<gene>
    <name evidence="7" type="ORF">H6A60_07520</name>
</gene>
<dbReference type="Gene3D" id="3.50.50.60">
    <property type="entry name" value="FAD/NAD(P)-binding domain"/>
    <property type="match status" value="1"/>
</dbReference>
<evidence type="ECO:0000256" key="4">
    <source>
        <dbReference type="ARBA" id="ARBA00023002"/>
    </source>
</evidence>
<accession>A0ABS2DSL6</accession>
<feature type="chain" id="PRO_5046896835" evidence="5">
    <location>
        <begin position="33"/>
        <end position="489"/>
    </location>
</feature>
<dbReference type="Gene3D" id="3.90.700.10">
    <property type="entry name" value="Succinate dehydrogenase/fumarate reductase flavoprotein, catalytic domain"/>
    <property type="match status" value="1"/>
</dbReference>